<dbReference type="OrthoDB" id="9803554at2"/>
<feature type="domain" description="Topo IA-type catalytic" evidence="11">
    <location>
        <begin position="148"/>
        <end position="581"/>
    </location>
</feature>
<dbReference type="RefSeq" id="WP_066548099.1">
    <property type="nucleotide sequence ID" value="NZ_MASJ01000039.1"/>
</dbReference>
<gene>
    <name evidence="12" type="ORF">A6M13_06585</name>
</gene>
<evidence type="ECO:0000256" key="3">
    <source>
        <dbReference type="ARBA" id="ARBA00012891"/>
    </source>
</evidence>
<dbReference type="InterPro" id="IPR023405">
    <property type="entry name" value="Topo_IA_core_domain"/>
</dbReference>
<organism evidence="12 13">
    <name type="scientific">Caryophanon tenue</name>
    <dbReference type="NCBI Taxonomy" id="33978"/>
    <lineage>
        <taxon>Bacteria</taxon>
        <taxon>Bacillati</taxon>
        <taxon>Bacillota</taxon>
        <taxon>Bacilli</taxon>
        <taxon>Bacillales</taxon>
        <taxon>Caryophanaceae</taxon>
        <taxon>Caryophanon</taxon>
    </lineage>
</organism>
<dbReference type="PRINTS" id="PR00417">
    <property type="entry name" value="PRTPISMRASEI"/>
</dbReference>
<proteinExistence type="inferred from homology"/>
<evidence type="ECO:0000313" key="12">
    <source>
        <dbReference type="EMBL" id="OCS83064.1"/>
    </source>
</evidence>
<dbReference type="Gene3D" id="2.70.20.10">
    <property type="entry name" value="Topoisomerase I, domain 3"/>
    <property type="match status" value="1"/>
</dbReference>
<dbReference type="InterPro" id="IPR013497">
    <property type="entry name" value="Topo_IA_cen"/>
</dbReference>
<accession>A0A1C0Y7D6</accession>
<dbReference type="Pfam" id="PF01131">
    <property type="entry name" value="Topoisom_bac"/>
    <property type="match status" value="1"/>
</dbReference>
<dbReference type="STRING" id="33978.A6M13_06585"/>
<dbReference type="Proteomes" id="UP000093199">
    <property type="component" value="Unassembled WGS sequence"/>
</dbReference>
<dbReference type="Gene3D" id="1.10.290.10">
    <property type="entry name" value="Topoisomerase I, domain 4"/>
    <property type="match status" value="1"/>
</dbReference>
<dbReference type="InterPro" id="IPR013824">
    <property type="entry name" value="Topo_IA_cen_sub1"/>
</dbReference>
<dbReference type="PROSITE" id="PS00396">
    <property type="entry name" value="TOPO_IA_1"/>
    <property type="match status" value="1"/>
</dbReference>
<evidence type="ECO:0000256" key="6">
    <source>
        <dbReference type="ARBA" id="ARBA00023235"/>
    </source>
</evidence>
<reference evidence="12 13" key="1">
    <citation type="submission" date="2016-07" db="EMBL/GenBank/DDBJ databases">
        <title>Caryophanon tenue genome sequencing.</title>
        <authorList>
            <person name="Verma A."/>
            <person name="Pal Y."/>
            <person name="Krishnamurthi S."/>
        </authorList>
    </citation>
    <scope>NUCLEOTIDE SEQUENCE [LARGE SCALE GENOMIC DNA]</scope>
    <source>
        <strain evidence="12 13">DSM 14152</strain>
    </source>
</reference>
<dbReference type="AlphaFoldDB" id="A0A1C0Y7D6"/>
<dbReference type="SMART" id="SM00493">
    <property type="entry name" value="TOPRIM"/>
    <property type="match status" value="1"/>
</dbReference>
<dbReference type="GO" id="GO:0003677">
    <property type="term" value="F:DNA binding"/>
    <property type="evidence" value="ECO:0007669"/>
    <property type="project" value="UniProtKB-KW"/>
</dbReference>
<dbReference type="PANTHER" id="PTHR11390:SF21">
    <property type="entry name" value="DNA TOPOISOMERASE 3-ALPHA"/>
    <property type="match status" value="1"/>
</dbReference>
<keyword evidence="13" id="KW-1185">Reference proteome</keyword>
<evidence type="ECO:0000256" key="2">
    <source>
        <dbReference type="ARBA" id="ARBA00009446"/>
    </source>
</evidence>
<evidence type="ECO:0000256" key="7">
    <source>
        <dbReference type="ARBA" id="ARBA00030003"/>
    </source>
</evidence>
<dbReference type="InterPro" id="IPR003601">
    <property type="entry name" value="Topo_IA_2"/>
</dbReference>
<evidence type="ECO:0000256" key="4">
    <source>
        <dbReference type="ARBA" id="ARBA00023029"/>
    </source>
</evidence>
<keyword evidence="5" id="KW-0238">DNA-binding</keyword>
<evidence type="ECO:0000256" key="1">
    <source>
        <dbReference type="ARBA" id="ARBA00000213"/>
    </source>
</evidence>
<evidence type="ECO:0000256" key="10">
    <source>
        <dbReference type="ARBA" id="ARBA00032877"/>
    </source>
</evidence>
<sequence length="692" mass="78886">MRALLIAEKPSLMRDIQKVYKKMNLDIDIEFTSFVGHVVELKEPHEYDAAWKKWDLALLPMVPQRFEFRVKKTAAKVYKEIEQTLKNGQYDFLINACDAGMEGENIFYSFYKKVGTNLPVKRFWTSQTTEPAIRASLQNLIDEHDPLIRNLRNAAMYRMVFDWLVGLNCTRAATVKGGRTIKVGRVMTPTLAIVAQREEEIQRFVPQPYFQVQMDCGAFQALWFKEKVNRVATNEEAEAIIARVTNEAQVVSLETERKTIPAAQLHSLLELQKEANKFYGFTSSDTLKIAQSLYEKKLITYPRTESKHLPTNFAKHIEKNVAAIQGVPQLAQYATALDVQHMQHVMRSKRYVDDQKLTDHHAITVTEVTPKFASLSMQEQRIYELIAKRLVAIFMPAYVLDKTTVILQSGTETFKTTGNMVVEQGFTVLYTSHKKKEEVPLPFMQEGQVWPVQAFTILSKMTEPPPRYTDSSLLDAMFHAGRFVDDPQLRAILKDAEGIGTSATRAEIIEKLLAIGMITRDKKSFQATAFGREVIQSLAGHDVVSPELTAVWSKKLKDIVDGTLSSRDFYRDMLAFVHETTEKMKVLEMTVAEKEEVIVGECLQCGERVTETFKGYSCANKACDFFLTKVMLKAKITPTDAKKLLAYKETRDILFTWKSGKKSKAKLKFNGTKLEFIFPQFTETTKKGNKTT</sequence>
<dbReference type="PANTHER" id="PTHR11390">
    <property type="entry name" value="PROKARYOTIC DNA TOPOISOMERASE"/>
    <property type="match status" value="1"/>
</dbReference>
<dbReference type="SMART" id="SM00436">
    <property type="entry name" value="TOP1Bc"/>
    <property type="match status" value="1"/>
</dbReference>
<dbReference type="EMBL" id="MASJ01000039">
    <property type="protein sequence ID" value="OCS83064.1"/>
    <property type="molecule type" value="Genomic_DNA"/>
</dbReference>
<dbReference type="InterPro" id="IPR013825">
    <property type="entry name" value="Topo_IA_cen_sub2"/>
</dbReference>
<dbReference type="InterPro" id="IPR006171">
    <property type="entry name" value="TOPRIM_dom"/>
</dbReference>
<dbReference type="GO" id="GO:0006265">
    <property type="term" value="P:DNA topological change"/>
    <property type="evidence" value="ECO:0007669"/>
    <property type="project" value="InterPro"/>
</dbReference>
<dbReference type="PROSITE" id="PS52039">
    <property type="entry name" value="TOPO_IA_2"/>
    <property type="match status" value="1"/>
</dbReference>
<comment type="catalytic activity">
    <reaction evidence="1">
        <text>ATP-independent breakage of single-stranded DNA, followed by passage and rejoining.</text>
        <dbReference type="EC" id="5.6.2.1"/>
    </reaction>
</comment>
<dbReference type="CDD" id="cd00186">
    <property type="entry name" value="TOP1Ac"/>
    <property type="match status" value="1"/>
</dbReference>
<name>A0A1C0Y7D6_9BACL</name>
<dbReference type="Gene3D" id="3.40.50.140">
    <property type="match status" value="1"/>
</dbReference>
<dbReference type="GO" id="GO:0043597">
    <property type="term" value="C:cytoplasmic replication fork"/>
    <property type="evidence" value="ECO:0007669"/>
    <property type="project" value="TreeGrafter"/>
</dbReference>
<dbReference type="GO" id="GO:0003917">
    <property type="term" value="F:DNA topoisomerase type I (single strand cut, ATP-independent) activity"/>
    <property type="evidence" value="ECO:0007669"/>
    <property type="project" value="UniProtKB-EC"/>
</dbReference>
<dbReference type="InterPro" id="IPR013826">
    <property type="entry name" value="Topo_IA_cen_sub3"/>
</dbReference>
<evidence type="ECO:0000256" key="8">
    <source>
        <dbReference type="ARBA" id="ARBA00031985"/>
    </source>
</evidence>
<keyword evidence="4" id="KW-0799">Topoisomerase</keyword>
<protein>
    <recommendedName>
        <fullName evidence="3">DNA topoisomerase</fullName>
        <ecNumber evidence="3">5.6.2.1</ecNumber>
    </recommendedName>
    <alternativeName>
        <fullName evidence="10">Omega-protein</fullName>
    </alternativeName>
    <alternativeName>
        <fullName evidence="9">Relaxing enzyme</fullName>
    </alternativeName>
    <alternativeName>
        <fullName evidence="7">Swivelase</fullName>
    </alternativeName>
    <alternativeName>
        <fullName evidence="8">Untwisting enzyme</fullName>
    </alternativeName>
</protein>
<dbReference type="GO" id="GO:0006310">
    <property type="term" value="P:DNA recombination"/>
    <property type="evidence" value="ECO:0007669"/>
    <property type="project" value="TreeGrafter"/>
</dbReference>
<evidence type="ECO:0000256" key="9">
    <source>
        <dbReference type="ARBA" id="ARBA00032235"/>
    </source>
</evidence>
<dbReference type="InterPro" id="IPR023406">
    <property type="entry name" value="Topo_IA_AS"/>
</dbReference>
<keyword evidence="6" id="KW-0413">Isomerase</keyword>
<dbReference type="SMART" id="SM00437">
    <property type="entry name" value="TOP1Ac"/>
    <property type="match status" value="1"/>
</dbReference>
<dbReference type="EC" id="5.6.2.1" evidence="3"/>
<evidence type="ECO:0000259" key="11">
    <source>
        <dbReference type="PROSITE" id="PS52039"/>
    </source>
</evidence>
<dbReference type="InterPro" id="IPR000380">
    <property type="entry name" value="Topo_IA"/>
</dbReference>
<dbReference type="Pfam" id="PF01751">
    <property type="entry name" value="Toprim"/>
    <property type="match status" value="1"/>
</dbReference>
<evidence type="ECO:0000256" key="5">
    <source>
        <dbReference type="ARBA" id="ARBA00023125"/>
    </source>
</evidence>
<comment type="similarity">
    <text evidence="2">Belongs to the type IA topoisomerase family.</text>
</comment>
<evidence type="ECO:0000313" key="13">
    <source>
        <dbReference type="Proteomes" id="UP000093199"/>
    </source>
</evidence>
<dbReference type="Gene3D" id="1.10.460.10">
    <property type="entry name" value="Topoisomerase I, domain 2"/>
    <property type="match status" value="1"/>
</dbReference>
<dbReference type="InterPro" id="IPR003602">
    <property type="entry name" value="Topo_IA_DNA-bd_dom"/>
</dbReference>
<dbReference type="GO" id="GO:0006281">
    <property type="term" value="P:DNA repair"/>
    <property type="evidence" value="ECO:0007669"/>
    <property type="project" value="TreeGrafter"/>
</dbReference>
<dbReference type="SUPFAM" id="SSF56712">
    <property type="entry name" value="Prokaryotic type I DNA topoisomerase"/>
    <property type="match status" value="1"/>
</dbReference>
<comment type="caution">
    <text evidence="12">The sequence shown here is derived from an EMBL/GenBank/DDBJ whole genome shotgun (WGS) entry which is preliminary data.</text>
</comment>